<sequence>MAIMWEFTITPIDIPNRIVSVSATRTDDSPTDPDPTYTVSMQNADISTTAKKTEALNALWAKYEKQVAEQATLNIINAEIDTLQIAAKANFEGREP</sequence>
<comment type="caution">
    <text evidence="1">The sequence shown here is derived from an EMBL/GenBank/DDBJ whole genome shotgun (WGS) entry which is preliminary data.</text>
</comment>
<dbReference type="EMBL" id="LAZR01003276">
    <property type="protein sequence ID" value="KKN20060.1"/>
    <property type="molecule type" value="Genomic_DNA"/>
</dbReference>
<proteinExistence type="predicted"/>
<accession>A0A0F9NKI3</accession>
<name>A0A0F9NKI3_9ZZZZ</name>
<protein>
    <submittedName>
        <fullName evidence="1">Uncharacterized protein</fullName>
    </submittedName>
</protein>
<evidence type="ECO:0000313" key="1">
    <source>
        <dbReference type="EMBL" id="KKN20060.1"/>
    </source>
</evidence>
<reference evidence="1" key="1">
    <citation type="journal article" date="2015" name="Nature">
        <title>Complex archaea that bridge the gap between prokaryotes and eukaryotes.</title>
        <authorList>
            <person name="Spang A."/>
            <person name="Saw J.H."/>
            <person name="Jorgensen S.L."/>
            <person name="Zaremba-Niedzwiedzka K."/>
            <person name="Martijn J."/>
            <person name="Lind A.E."/>
            <person name="van Eijk R."/>
            <person name="Schleper C."/>
            <person name="Guy L."/>
            <person name="Ettema T.J."/>
        </authorList>
    </citation>
    <scope>NUCLEOTIDE SEQUENCE</scope>
</reference>
<organism evidence="1">
    <name type="scientific">marine sediment metagenome</name>
    <dbReference type="NCBI Taxonomy" id="412755"/>
    <lineage>
        <taxon>unclassified sequences</taxon>
        <taxon>metagenomes</taxon>
        <taxon>ecological metagenomes</taxon>
    </lineage>
</organism>
<gene>
    <name evidence="1" type="ORF">LCGC14_0939540</name>
</gene>
<dbReference type="AlphaFoldDB" id="A0A0F9NKI3"/>